<gene>
    <name evidence="1" type="ORF">ACFTOW_14290</name>
</gene>
<evidence type="ECO:0008006" key="3">
    <source>
        <dbReference type="Google" id="ProtNLM"/>
    </source>
</evidence>
<proteinExistence type="predicted"/>
<sequence>MSYHFTEGSFRLPEPSLAQRTVQNGSKGHFTGQATIGAGPGRLTLLESHFEFKGLLVLTARPTTAELFEQVACPWMDANKEWHTHYADFVVMRTDGYRVGYAVRPMRYVTDEYRDELGRVKFQALKTGMLSDFRLLTEEDFDPVTLFNGKLFHSVRRPDPEADAAAREVVSAMTGIESLGELTDRIGMEGAGYRALIRLIRDGVLQPLHPGRLLKSVHLIKREAV</sequence>
<reference evidence="2" key="1">
    <citation type="journal article" date="2019" name="Int. J. Syst. Evol. Microbiol.">
        <title>The Global Catalogue of Microorganisms (GCM) 10K type strain sequencing project: providing services to taxonomists for standard genome sequencing and annotation.</title>
        <authorList>
            <consortium name="The Broad Institute Genomics Platform"/>
            <consortium name="The Broad Institute Genome Sequencing Center for Infectious Disease"/>
            <person name="Wu L."/>
            <person name="Ma J."/>
        </authorList>
    </citation>
    <scope>NUCLEOTIDE SEQUENCE [LARGE SCALE GENOMIC DNA]</scope>
    <source>
        <strain evidence="2">CGMCC 1.12477</strain>
    </source>
</reference>
<protein>
    <recommendedName>
        <fullName evidence="3">TnsA endonuclease N terminal</fullName>
    </recommendedName>
</protein>
<dbReference type="Proteomes" id="UP001597186">
    <property type="component" value="Unassembled WGS sequence"/>
</dbReference>
<accession>A0ABW4EJF8</accession>
<dbReference type="EMBL" id="JBHUDD010000128">
    <property type="protein sequence ID" value="MFD1510557.1"/>
    <property type="molecule type" value="Genomic_DNA"/>
</dbReference>
<organism evidence="1 2">
    <name type="scientific">Lacimonas salitolerans</name>
    <dbReference type="NCBI Taxonomy" id="1323750"/>
    <lineage>
        <taxon>Bacteria</taxon>
        <taxon>Pseudomonadati</taxon>
        <taxon>Pseudomonadota</taxon>
        <taxon>Alphaproteobacteria</taxon>
        <taxon>Rhodobacterales</taxon>
        <taxon>Paracoccaceae</taxon>
        <taxon>Lacimonas</taxon>
    </lineage>
</organism>
<dbReference type="RefSeq" id="WP_379916847.1">
    <property type="nucleotide sequence ID" value="NZ_JBHUDD010000128.1"/>
</dbReference>
<name>A0ABW4EJF8_9RHOB</name>
<evidence type="ECO:0000313" key="2">
    <source>
        <dbReference type="Proteomes" id="UP001597186"/>
    </source>
</evidence>
<evidence type="ECO:0000313" key="1">
    <source>
        <dbReference type="EMBL" id="MFD1510557.1"/>
    </source>
</evidence>
<comment type="caution">
    <text evidence="1">The sequence shown here is derived from an EMBL/GenBank/DDBJ whole genome shotgun (WGS) entry which is preliminary data.</text>
</comment>
<keyword evidence="2" id="KW-1185">Reference proteome</keyword>